<protein>
    <submittedName>
        <fullName evidence="1">SFRICE_036871</fullName>
    </submittedName>
</protein>
<accession>A0A2H1VYB5</accession>
<reference evidence="1" key="1">
    <citation type="submission" date="2016-07" db="EMBL/GenBank/DDBJ databases">
        <authorList>
            <person name="Bretaudeau A."/>
        </authorList>
    </citation>
    <scope>NUCLEOTIDE SEQUENCE</scope>
    <source>
        <strain evidence="1">Rice</strain>
        <tissue evidence="1">Whole body</tissue>
    </source>
</reference>
<dbReference type="EMBL" id="ODYU01004880">
    <property type="protein sequence ID" value="SOQ45204.1"/>
    <property type="molecule type" value="Genomic_DNA"/>
</dbReference>
<proteinExistence type="predicted"/>
<dbReference type="AlphaFoldDB" id="A0A2H1VYB5"/>
<name>A0A2H1VYB5_SPOFR</name>
<organism evidence="1">
    <name type="scientific">Spodoptera frugiperda</name>
    <name type="common">Fall armyworm</name>
    <dbReference type="NCBI Taxonomy" id="7108"/>
    <lineage>
        <taxon>Eukaryota</taxon>
        <taxon>Metazoa</taxon>
        <taxon>Ecdysozoa</taxon>
        <taxon>Arthropoda</taxon>
        <taxon>Hexapoda</taxon>
        <taxon>Insecta</taxon>
        <taxon>Pterygota</taxon>
        <taxon>Neoptera</taxon>
        <taxon>Endopterygota</taxon>
        <taxon>Lepidoptera</taxon>
        <taxon>Glossata</taxon>
        <taxon>Ditrysia</taxon>
        <taxon>Noctuoidea</taxon>
        <taxon>Noctuidae</taxon>
        <taxon>Amphipyrinae</taxon>
        <taxon>Spodoptera</taxon>
    </lineage>
</organism>
<evidence type="ECO:0000313" key="1">
    <source>
        <dbReference type="EMBL" id="SOQ45204.1"/>
    </source>
</evidence>
<sequence>MVKKYRSSVIMALAIVPKYRKLIKTNKHGKYPVLSSNDTTKNQIPFNLNTTILPQLLEEQTAYLYNQMPTQVDLVDKMRNKEQKQMSKADKDTNIAKEEDSELYDVGIEVEIHEDHNVAVIVTKDALFKFDV</sequence>
<gene>
    <name evidence="1" type="ORF">SFRICE_036871</name>
</gene>